<accession>A0A6N9T854</accession>
<dbReference type="GO" id="GO:0007165">
    <property type="term" value="P:signal transduction"/>
    <property type="evidence" value="ECO:0007669"/>
    <property type="project" value="InterPro"/>
</dbReference>
<evidence type="ECO:0000313" key="3">
    <source>
        <dbReference type="Proteomes" id="UP000469011"/>
    </source>
</evidence>
<dbReference type="InterPro" id="IPR000157">
    <property type="entry name" value="TIR_dom"/>
</dbReference>
<sequence>MISYEILILGNVKDEQVAVLSATLREIISDFGLSIGSDVEIRTRDAVENRDRHVAAAAIYFGGPNNPDEDIARTLSFHSIPIIPVVDSNSDFGVSVPHFLHQFNGYRMRDDDPAMIEISTALLECIGLVRPLRRVFISYKRTESRVAAAQLHDLISARGYDVFLDTHDIRPGEPFQDILWHRLCDSDLLIMLDTPLYFESKWTRQEIGRARAKEIHVLRLVWPEHKPNRMTEFAETLYLESQDFGSADGSINAQRCDEIILAVERLRSKSIASRYISITGKLRAEIAKIGATIESVGANRTVAIKLEDGRRIWAYPIVGIPSAEILNEISVRARMAYASGTPVLIYDHVGIRDRWNEHLAWLDENIRSVRSIKVSEAAWQLVELGEG</sequence>
<dbReference type="Gene3D" id="3.40.50.10140">
    <property type="entry name" value="Toll/interleukin-1 receptor homology (TIR) domain"/>
    <property type="match status" value="1"/>
</dbReference>
<dbReference type="Pfam" id="PF13676">
    <property type="entry name" value="TIR_2"/>
    <property type="match status" value="1"/>
</dbReference>
<proteinExistence type="predicted"/>
<dbReference type="RefSeq" id="WP_163463355.1">
    <property type="nucleotide sequence ID" value="NZ_JAAAMG010000008.1"/>
</dbReference>
<keyword evidence="3" id="KW-1185">Reference proteome</keyword>
<dbReference type="EMBL" id="JAAAMG010000008">
    <property type="protein sequence ID" value="NDW05108.1"/>
    <property type="molecule type" value="Genomic_DNA"/>
</dbReference>
<comment type="caution">
    <text evidence="2">The sequence shown here is derived from an EMBL/GenBank/DDBJ whole genome shotgun (WGS) entry which is preliminary data.</text>
</comment>
<organism evidence="2 3">
    <name type="scientific">Jiella pacifica</name>
    <dbReference type="NCBI Taxonomy" id="2696469"/>
    <lineage>
        <taxon>Bacteria</taxon>
        <taxon>Pseudomonadati</taxon>
        <taxon>Pseudomonadota</taxon>
        <taxon>Alphaproteobacteria</taxon>
        <taxon>Hyphomicrobiales</taxon>
        <taxon>Aurantimonadaceae</taxon>
        <taxon>Jiella</taxon>
    </lineage>
</organism>
<feature type="domain" description="TIR" evidence="1">
    <location>
        <begin position="131"/>
        <end position="267"/>
    </location>
</feature>
<gene>
    <name evidence="2" type="ORF">GTK09_11780</name>
</gene>
<dbReference type="PROSITE" id="PS50104">
    <property type="entry name" value="TIR"/>
    <property type="match status" value="1"/>
</dbReference>
<reference evidence="2 3" key="1">
    <citation type="submission" date="2020-01" db="EMBL/GenBank/DDBJ databases">
        <title>Jiella pacifica sp. nov.</title>
        <authorList>
            <person name="Xue Z."/>
            <person name="Zhu S."/>
            <person name="Chen J."/>
            <person name="Yang J."/>
        </authorList>
    </citation>
    <scope>NUCLEOTIDE SEQUENCE [LARGE SCALE GENOMIC DNA]</scope>
    <source>
        <strain evidence="2 3">40Bstr34</strain>
    </source>
</reference>
<name>A0A6N9T854_9HYPH</name>
<evidence type="ECO:0000259" key="1">
    <source>
        <dbReference type="PROSITE" id="PS50104"/>
    </source>
</evidence>
<dbReference type="Proteomes" id="UP000469011">
    <property type="component" value="Unassembled WGS sequence"/>
</dbReference>
<protein>
    <submittedName>
        <fullName evidence="2">TIR domain-containing protein</fullName>
    </submittedName>
</protein>
<dbReference type="AlphaFoldDB" id="A0A6N9T854"/>
<dbReference type="InterPro" id="IPR035897">
    <property type="entry name" value="Toll_tir_struct_dom_sf"/>
</dbReference>
<dbReference type="SUPFAM" id="SSF52200">
    <property type="entry name" value="Toll/Interleukin receptor TIR domain"/>
    <property type="match status" value="1"/>
</dbReference>
<evidence type="ECO:0000313" key="2">
    <source>
        <dbReference type="EMBL" id="NDW05108.1"/>
    </source>
</evidence>